<dbReference type="PROSITE" id="PS50192">
    <property type="entry name" value="T_SNARE"/>
    <property type="match status" value="1"/>
</dbReference>
<evidence type="ECO:0000259" key="4">
    <source>
        <dbReference type="PROSITE" id="PS50192"/>
    </source>
</evidence>
<comment type="similarity">
    <text evidence="1">Belongs to the syntaxin family.</text>
</comment>
<keyword evidence="6" id="KW-1185">Reference proteome</keyword>
<evidence type="ECO:0000313" key="5">
    <source>
        <dbReference type="EMBL" id="TVY52189.1"/>
    </source>
</evidence>
<evidence type="ECO:0000256" key="2">
    <source>
        <dbReference type="SAM" id="MobiDB-lite"/>
    </source>
</evidence>
<dbReference type="SUPFAM" id="SSF47661">
    <property type="entry name" value="t-snare proteins"/>
    <property type="match status" value="1"/>
</dbReference>
<dbReference type="CDD" id="cd15849">
    <property type="entry name" value="SNARE_Sso1"/>
    <property type="match status" value="1"/>
</dbReference>
<dbReference type="PANTHER" id="PTHR19957">
    <property type="entry name" value="SYNTAXIN"/>
    <property type="match status" value="1"/>
</dbReference>
<dbReference type="GO" id="GO:0006887">
    <property type="term" value="P:exocytosis"/>
    <property type="evidence" value="ECO:0007669"/>
    <property type="project" value="TreeGrafter"/>
</dbReference>
<dbReference type="AlphaFoldDB" id="A0A7D8UMG4"/>
<name>A0A7D8UMG4_9HELO</name>
<dbReference type="GO" id="GO:0005484">
    <property type="term" value="F:SNAP receptor activity"/>
    <property type="evidence" value="ECO:0007669"/>
    <property type="project" value="TreeGrafter"/>
</dbReference>
<dbReference type="GO" id="GO:0005886">
    <property type="term" value="C:plasma membrane"/>
    <property type="evidence" value="ECO:0007669"/>
    <property type="project" value="TreeGrafter"/>
</dbReference>
<dbReference type="EMBL" id="QGMG01000659">
    <property type="protein sequence ID" value="TVY52189.1"/>
    <property type="molecule type" value="Genomic_DNA"/>
</dbReference>
<protein>
    <submittedName>
        <fullName evidence="5">Protein transport protein SSO2</fullName>
    </submittedName>
</protein>
<dbReference type="InterPro" id="IPR000727">
    <property type="entry name" value="T_SNARE_dom"/>
</dbReference>
<dbReference type="SMART" id="SM00397">
    <property type="entry name" value="t_SNARE"/>
    <property type="match status" value="1"/>
</dbReference>
<proteinExistence type="inferred from homology"/>
<evidence type="ECO:0000256" key="1">
    <source>
        <dbReference type="ARBA" id="ARBA00009063"/>
    </source>
</evidence>
<dbReference type="GO" id="GO:0000149">
    <property type="term" value="F:SNARE binding"/>
    <property type="evidence" value="ECO:0007669"/>
    <property type="project" value="TreeGrafter"/>
</dbReference>
<dbReference type="GO" id="GO:0006886">
    <property type="term" value="P:intracellular protein transport"/>
    <property type="evidence" value="ECO:0007669"/>
    <property type="project" value="TreeGrafter"/>
</dbReference>
<keyword evidence="3" id="KW-0472">Membrane</keyword>
<organism evidence="5 6">
    <name type="scientific">Lachnellula cervina</name>
    <dbReference type="NCBI Taxonomy" id="1316786"/>
    <lineage>
        <taxon>Eukaryota</taxon>
        <taxon>Fungi</taxon>
        <taxon>Dikarya</taxon>
        <taxon>Ascomycota</taxon>
        <taxon>Pezizomycotina</taxon>
        <taxon>Leotiomycetes</taxon>
        <taxon>Helotiales</taxon>
        <taxon>Lachnaceae</taxon>
        <taxon>Lachnellula</taxon>
    </lineage>
</organism>
<sequence>MAQYQHGGYGGGANPFDERNNAPEQGGYGAHPYRQQSPQYGAPAMGGQDEYAGRNVEMEPLRPNGAEFGNGPGDSKLDPELLAQLKQIDEEIKNVAGPSSAALKLLQTTILNNPDPGADLTRKRNQASDDIMQEYTRLVDKTRRLKSNPKYASNKVLGKISRDLKNAMEDFQRIDVDFAKKLQEQMARQYRIVRPEASDAEVKDAVEGQSHQQQQMFSQALMQSNRRGQAQSVMSAVQTRHDEIKRIESQMEDLAKLFIDLATLVEQQEAPIANIEIKGEEVVENMDKGNAQIGTAIQSARNTRKWKWWCLGIVVLIIAIIVIIVLIYKFVIQNNNTSKPASKRFVLPSLERRAVSAPTEERSEIPGLKWTRENTLAPVEERWVVDKLEWSPPSKKERRFQA</sequence>
<dbReference type="GO" id="GO:0012505">
    <property type="term" value="C:endomembrane system"/>
    <property type="evidence" value="ECO:0007669"/>
    <property type="project" value="TreeGrafter"/>
</dbReference>
<keyword evidence="3" id="KW-1133">Transmembrane helix</keyword>
<dbReference type="PANTHER" id="PTHR19957:SF380">
    <property type="entry name" value="SYNTAXIN FAMILY PROTEIN"/>
    <property type="match status" value="1"/>
</dbReference>
<dbReference type="OrthoDB" id="10255013at2759"/>
<evidence type="ECO:0000313" key="6">
    <source>
        <dbReference type="Proteomes" id="UP000481288"/>
    </source>
</evidence>
<feature type="domain" description="T-SNARE coiled-coil homology" evidence="4">
    <location>
        <begin position="234"/>
        <end position="296"/>
    </location>
</feature>
<gene>
    <name evidence="5" type="primary">SSO2</name>
    <name evidence="5" type="ORF">LCER1_G008225</name>
</gene>
<dbReference type="Proteomes" id="UP000481288">
    <property type="component" value="Unassembled WGS sequence"/>
</dbReference>
<dbReference type="GO" id="GO:0006906">
    <property type="term" value="P:vesicle fusion"/>
    <property type="evidence" value="ECO:0007669"/>
    <property type="project" value="TreeGrafter"/>
</dbReference>
<dbReference type="GO" id="GO:0048278">
    <property type="term" value="P:vesicle docking"/>
    <property type="evidence" value="ECO:0007669"/>
    <property type="project" value="TreeGrafter"/>
</dbReference>
<comment type="caution">
    <text evidence="5">The sequence shown here is derived from an EMBL/GenBank/DDBJ whole genome shotgun (WGS) entry which is preliminary data.</text>
</comment>
<dbReference type="InterPro" id="IPR010989">
    <property type="entry name" value="SNARE"/>
</dbReference>
<dbReference type="Pfam" id="PF05739">
    <property type="entry name" value="SNARE"/>
    <property type="match status" value="1"/>
</dbReference>
<keyword evidence="3" id="KW-0812">Transmembrane</keyword>
<accession>A0A7D8UMG4</accession>
<reference evidence="5 6" key="1">
    <citation type="submission" date="2018-05" db="EMBL/GenBank/DDBJ databases">
        <title>Whole genome sequencing for identification of molecular markers to develop diagnostic detection tools for the regulated plant pathogen Lachnellula willkommii.</title>
        <authorList>
            <person name="Giroux E."/>
            <person name="Bilodeau G."/>
        </authorList>
    </citation>
    <scope>NUCLEOTIDE SEQUENCE [LARGE SCALE GENOMIC DNA]</scope>
    <source>
        <strain evidence="5 6">CBS 625.97</strain>
    </source>
</reference>
<feature type="transmembrane region" description="Helical" evidence="3">
    <location>
        <begin position="308"/>
        <end position="331"/>
    </location>
</feature>
<dbReference type="GO" id="GO:0031201">
    <property type="term" value="C:SNARE complex"/>
    <property type="evidence" value="ECO:0007669"/>
    <property type="project" value="TreeGrafter"/>
</dbReference>
<evidence type="ECO:0000256" key="3">
    <source>
        <dbReference type="SAM" id="Phobius"/>
    </source>
</evidence>
<dbReference type="Gene3D" id="1.20.58.70">
    <property type="match status" value="1"/>
</dbReference>
<feature type="region of interest" description="Disordered" evidence="2">
    <location>
        <begin position="1"/>
        <end position="51"/>
    </location>
</feature>
<dbReference type="InterPro" id="IPR045242">
    <property type="entry name" value="Syntaxin"/>
</dbReference>